<dbReference type="SUPFAM" id="SSF53254">
    <property type="entry name" value="Phosphoglycerate mutase-like"/>
    <property type="match status" value="1"/>
</dbReference>
<proteinExistence type="predicted"/>
<dbReference type="PANTHER" id="PTHR46517">
    <property type="entry name" value="FRUCTOSE-2,6-BISPHOSPHATASE TIGAR"/>
    <property type="match status" value="1"/>
</dbReference>
<evidence type="ECO:0000256" key="1">
    <source>
        <dbReference type="ARBA" id="ARBA00022801"/>
    </source>
</evidence>
<comment type="caution">
    <text evidence="4">The sequence shown here is derived from an EMBL/GenBank/DDBJ whole genome shotgun (WGS) entry which is preliminary data.</text>
</comment>
<dbReference type="Pfam" id="PF00300">
    <property type="entry name" value="His_Phos_1"/>
    <property type="match status" value="1"/>
</dbReference>
<evidence type="ECO:0000256" key="3">
    <source>
        <dbReference type="PIRSR" id="PIRSR613078-2"/>
    </source>
</evidence>
<evidence type="ECO:0000256" key="2">
    <source>
        <dbReference type="PIRSR" id="PIRSR613078-1"/>
    </source>
</evidence>
<evidence type="ECO:0008006" key="6">
    <source>
        <dbReference type="Google" id="ProtNLM"/>
    </source>
</evidence>
<dbReference type="RefSeq" id="XP_058334928.1">
    <property type="nucleotide sequence ID" value="XM_058471787.1"/>
</dbReference>
<dbReference type="PANTHER" id="PTHR46517:SF1">
    <property type="entry name" value="FRUCTOSE-2,6-BISPHOSPHATASE TIGAR"/>
    <property type="match status" value="1"/>
</dbReference>
<dbReference type="EMBL" id="JAPQKS010000002">
    <property type="protein sequence ID" value="KAJ5247507.1"/>
    <property type="molecule type" value="Genomic_DNA"/>
</dbReference>
<dbReference type="AlphaFoldDB" id="A0A9W9TY10"/>
<dbReference type="InterPro" id="IPR051695">
    <property type="entry name" value="Phosphoglycerate_Mutase"/>
</dbReference>
<gene>
    <name evidence="4" type="ORF">N7468_002490</name>
</gene>
<dbReference type="GO" id="GO:0005829">
    <property type="term" value="C:cytosol"/>
    <property type="evidence" value="ECO:0007669"/>
    <property type="project" value="TreeGrafter"/>
</dbReference>
<dbReference type="CDD" id="cd07067">
    <property type="entry name" value="HP_PGM_like"/>
    <property type="match status" value="1"/>
</dbReference>
<accession>A0A9W9TY10</accession>
<dbReference type="GO" id="GO:0043456">
    <property type="term" value="P:regulation of pentose-phosphate shunt"/>
    <property type="evidence" value="ECO:0007669"/>
    <property type="project" value="TreeGrafter"/>
</dbReference>
<protein>
    <recommendedName>
        <fullName evidence="6">Phosphoglycerate mutase</fullName>
    </recommendedName>
</protein>
<evidence type="ECO:0000313" key="4">
    <source>
        <dbReference type="EMBL" id="KAJ5247507.1"/>
    </source>
</evidence>
<dbReference type="GO" id="GO:0045820">
    <property type="term" value="P:negative regulation of glycolytic process"/>
    <property type="evidence" value="ECO:0007669"/>
    <property type="project" value="TreeGrafter"/>
</dbReference>
<dbReference type="Gene3D" id="3.40.50.1240">
    <property type="entry name" value="Phosphoglycerate mutase-like"/>
    <property type="match status" value="1"/>
</dbReference>
<dbReference type="GO" id="GO:0004331">
    <property type="term" value="F:fructose-2,6-bisphosphate 2-phosphatase activity"/>
    <property type="evidence" value="ECO:0007669"/>
    <property type="project" value="TreeGrafter"/>
</dbReference>
<dbReference type="InterPro" id="IPR029033">
    <property type="entry name" value="His_PPase_superfam"/>
</dbReference>
<sequence>MRLYLIRHAETVHNVAHVWAGVTDSALTNHGVLQIESVAQYFASNGVHFGQIFSSDLTRTRLTAEGINRLQPRRAPLLMTPKLREKDFGSKEGQRIQSATMRQDVLGASSIKPEKGSSYTSAEAESVQSMTTRAMSFLTDEIWPLLSDTANSDMNVAIVSHGVFMRVLWGCLVDSLKPGEVRFSTGNAARDGLPVGVFTPIWSNTGFMSFAIQPSTIAPAPTPETDSLVPSGWIITIEAVDMKDHLAGLQRTRGGIGSAKHDAQQKRLDQFFKKK</sequence>
<name>A0A9W9TY10_9EURO</name>
<reference evidence="4" key="2">
    <citation type="journal article" date="2023" name="IMA Fungus">
        <title>Comparative genomic study of the Penicillium genus elucidates a diverse pangenome and 15 lateral gene transfer events.</title>
        <authorList>
            <person name="Petersen C."/>
            <person name="Sorensen T."/>
            <person name="Nielsen M.R."/>
            <person name="Sondergaard T.E."/>
            <person name="Sorensen J.L."/>
            <person name="Fitzpatrick D.A."/>
            <person name="Frisvad J.C."/>
            <person name="Nielsen K.L."/>
        </authorList>
    </citation>
    <scope>NUCLEOTIDE SEQUENCE</scope>
    <source>
        <strain evidence="4">IBT 19713</strain>
    </source>
</reference>
<keyword evidence="1" id="KW-0378">Hydrolase</keyword>
<keyword evidence="5" id="KW-1185">Reference proteome</keyword>
<reference evidence="4" key="1">
    <citation type="submission" date="2022-11" db="EMBL/GenBank/DDBJ databases">
        <authorList>
            <person name="Petersen C."/>
        </authorList>
    </citation>
    <scope>NUCLEOTIDE SEQUENCE</scope>
    <source>
        <strain evidence="4">IBT 19713</strain>
    </source>
</reference>
<dbReference type="SMART" id="SM00855">
    <property type="entry name" value="PGAM"/>
    <property type="match status" value="1"/>
</dbReference>
<organism evidence="4 5">
    <name type="scientific">Penicillium chermesinum</name>
    <dbReference type="NCBI Taxonomy" id="63820"/>
    <lineage>
        <taxon>Eukaryota</taxon>
        <taxon>Fungi</taxon>
        <taxon>Dikarya</taxon>
        <taxon>Ascomycota</taxon>
        <taxon>Pezizomycotina</taxon>
        <taxon>Eurotiomycetes</taxon>
        <taxon>Eurotiomycetidae</taxon>
        <taxon>Eurotiales</taxon>
        <taxon>Aspergillaceae</taxon>
        <taxon>Penicillium</taxon>
    </lineage>
</organism>
<dbReference type="OrthoDB" id="354304at2759"/>
<dbReference type="InterPro" id="IPR013078">
    <property type="entry name" value="His_Pase_superF_clade-1"/>
</dbReference>
<dbReference type="GeneID" id="83199090"/>
<feature type="active site" description="Tele-phosphohistidine intermediate" evidence="2">
    <location>
        <position position="8"/>
    </location>
</feature>
<feature type="binding site" evidence="3">
    <location>
        <position position="59"/>
    </location>
    <ligand>
        <name>substrate</name>
    </ligand>
</feature>
<feature type="active site" description="Proton donor/acceptor" evidence="2">
    <location>
        <position position="85"/>
    </location>
</feature>
<dbReference type="Proteomes" id="UP001150941">
    <property type="component" value="Unassembled WGS sequence"/>
</dbReference>
<evidence type="ECO:0000313" key="5">
    <source>
        <dbReference type="Proteomes" id="UP001150941"/>
    </source>
</evidence>
<feature type="binding site" evidence="3">
    <location>
        <begin position="7"/>
        <end position="14"/>
    </location>
    <ligand>
        <name>substrate</name>
    </ligand>
</feature>